<dbReference type="InterPro" id="IPR002110">
    <property type="entry name" value="Ankyrin_rpt"/>
</dbReference>
<proteinExistence type="predicted"/>
<dbReference type="EMBL" id="MDYQ01000363">
    <property type="protein sequence ID" value="PRP75765.1"/>
    <property type="molecule type" value="Genomic_DNA"/>
</dbReference>
<organism evidence="1 2">
    <name type="scientific">Planoprotostelium fungivorum</name>
    <dbReference type="NCBI Taxonomy" id="1890364"/>
    <lineage>
        <taxon>Eukaryota</taxon>
        <taxon>Amoebozoa</taxon>
        <taxon>Evosea</taxon>
        <taxon>Variosea</taxon>
        <taxon>Cavosteliida</taxon>
        <taxon>Cavosteliaceae</taxon>
        <taxon>Planoprotostelium</taxon>
    </lineage>
</organism>
<comment type="caution">
    <text evidence="1">The sequence shown here is derived from an EMBL/GenBank/DDBJ whole genome shotgun (WGS) entry which is preliminary data.</text>
</comment>
<dbReference type="OrthoDB" id="194358at2759"/>
<keyword evidence="2" id="KW-1185">Reference proteome</keyword>
<evidence type="ECO:0000313" key="2">
    <source>
        <dbReference type="Proteomes" id="UP000241769"/>
    </source>
</evidence>
<dbReference type="AlphaFoldDB" id="A0A2P6MVN4"/>
<accession>A0A2P6MVN4</accession>
<sequence>MLLAFDTANPLLSSDASLKICPSPLWTHLIVNFVNYYWSVNACSVLNKEEVPSEYTQRSYFNCLWRLEKRMRKQFAILRITCKLWKDIMDSSTDWLTEQDLSRAVRGRMMHSIRFFLTYTELEPSLAYVDYKRETTKKMKHLRLDGCFGPIPVLKMTRLSQKKLDYYWSIQSRGGEAASGPSKGLLLARPKVDPLAWDNEAIKIAASNGDCELVELFLADPRVDPSAGNNQAIINASYYGHMEIVWMLLADPRVDPSAQDNMTIAIVSGQEASETIKLLLSHPLVGPFKGFSPAIRVAMLRGDNDVVQLLRNHKPQSAQRTQE</sequence>
<protein>
    <submittedName>
        <fullName evidence="1">Uncharacterized protein</fullName>
    </submittedName>
</protein>
<dbReference type="InParanoid" id="A0A2P6MVN4"/>
<reference evidence="1 2" key="1">
    <citation type="journal article" date="2018" name="Genome Biol. Evol.">
        <title>Multiple Roots of Fruiting Body Formation in Amoebozoa.</title>
        <authorList>
            <person name="Hillmann F."/>
            <person name="Forbes G."/>
            <person name="Novohradska S."/>
            <person name="Ferling I."/>
            <person name="Riege K."/>
            <person name="Groth M."/>
            <person name="Westermann M."/>
            <person name="Marz M."/>
            <person name="Spaller T."/>
            <person name="Winckler T."/>
            <person name="Schaap P."/>
            <person name="Glockner G."/>
        </authorList>
    </citation>
    <scope>NUCLEOTIDE SEQUENCE [LARGE SCALE GENOMIC DNA]</scope>
    <source>
        <strain evidence="1 2">Jena</strain>
    </source>
</reference>
<name>A0A2P6MVN4_9EUKA</name>
<dbReference type="Pfam" id="PF12796">
    <property type="entry name" value="Ank_2"/>
    <property type="match status" value="1"/>
</dbReference>
<dbReference type="Gene3D" id="1.25.40.20">
    <property type="entry name" value="Ankyrin repeat-containing domain"/>
    <property type="match status" value="1"/>
</dbReference>
<evidence type="ECO:0000313" key="1">
    <source>
        <dbReference type="EMBL" id="PRP75765.1"/>
    </source>
</evidence>
<dbReference type="SUPFAM" id="SSF48403">
    <property type="entry name" value="Ankyrin repeat"/>
    <property type="match status" value="1"/>
</dbReference>
<dbReference type="InterPro" id="IPR036770">
    <property type="entry name" value="Ankyrin_rpt-contain_sf"/>
</dbReference>
<dbReference type="Proteomes" id="UP000241769">
    <property type="component" value="Unassembled WGS sequence"/>
</dbReference>
<gene>
    <name evidence="1" type="ORF">PROFUN_15591</name>
</gene>